<keyword evidence="3" id="KW-0809">Transit peptide</keyword>
<dbReference type="CDD" id="cd20270">
    <property type="entry name" value="Complex1_LYR_SDHAF3_LYRM10"/>
    <property type="match status" value="1"/>
</dbReference>
<evidence type="ECO:0000256" key="3">
    <source>
        <dbReference type="ARBA" id="ARBA00022946"/>
    </source>
</evidence>
<accession>M1VIJ1</accession>
<reference evidence="8 9" key="1">
    <citation type="journal article" date="2004" name="Nature">
        <title>Genome sequence of the ultrasmall unicellular red alga Cyanidioschyzon merolae 10D.</title>
        <authorList>
            <person name="Matsuzaki M."/>
            <person name="Misumi O."/>
            <person name="Shin-i T."/>
            <person name="Maruyama S."/>
            <person name="Takahara M."/>
            <person name="Miyagishima S."/>
            <person name="Mori T."/>
            <person name="Nishida K."/>
            <person name="Yagisawa F."/>
            <person name="Nishida K."/>
            <person name="Yoshida Y."/>
            <person name="Nishimura Y."/>
            <person name="Nakao S."/>
            <person name="Kobayashi T."/>
            <person name="Momoyama Y."/>
            <person name="Higashiyama T."/>
            <person name="Minoda A."/>
            <person name="Sano M."/>
            <person name="Nomoto H."/>
            <person name="Oishi K."/>
            <person name="Hayashi H."/>
            <person name="Ohta F."/>
            <person name="Nishizaka S."/>
            <person name="Haga S."/>
            <person name="Miura S."/>
            <person name="Morishita T."/>
            <person name="Kabeya Y."/>
            <person name="Terasawa K."/>
            <person name="Suzuki Y."/>
            <person name="Ishii Y."/>
            <person name="Asakawa S."/>
            <person name="Takano H."/>
            <person name="Ohta N."/>
            <person name="Kuroiwa H."/>
            <person name="Tanaka K."/>
            <person name="Shimizu N."/>
            <person name="Sugano S."/>
            <person name="Sato N."/>
            <person name="Nozaki H."/>
            <person name="Ogasawara N."/>
            <person name="Kohara Y."/>
            <person name="Kuroiwa T."/>
        </authorList>
    </citation>
    <scope>NUCLEOTIDE SEQUENCE [LARGE SCALE GENOMIC DNA]</scope>
    <source>
        <strain evidence="8 9">10D</strain>
    </source>
</reference>
<keyword evidence="5 6" id="KW-0143">Chaperone</keyword>
<dbReference type="STRING" id="280699.M1VIJ1"/>
<dbReference type="EMBL" id="AP006495">
    <property type="protein sequence ID" value="BAM80933.1"/>
    <property type="molecule type" value="Genomic_DNA"/>
</dbReference>
<comment type="subunit">
    <text evidence="6">Interacts with the iron-sulfur protein subunit within the SDH catalytic dimer.</text>
</comment>
<evidence type="ECO:0000256" key="1">
    <source>
        <dbReference type="ARBA" id="ARBA00004305"/>
    </source>
</evidence>
<reference evidence="8 9" key="2">
    <citation type="journal article" date="2007" name="BMC Biol.">
        <title>A 100%-complete sequence reveals unusually simple genomic features in the hot-spring red alga Cyanidioschyzon merolae.</title>
        <authorList>
            <person name="Nozaki H."/>
            <person name="Takano H."/>
            <person name="Misumi O."/>
            <person name="Terasawa K."/>
            <person name="Matsuzaki M."/>
            <person name="Maruyama S."/>
            <person name="Nishida K."/>
            <person name="Yagisawa F."/>
            <person name="Yoshida Y."/>
            <person name="Fujiwara T."/>
            <person name="Takio S."/>
            <person name="Tamura K."/>
            <person name="Chung S.J."/>
            <person name="Nakamura S."/>
            <person name="Kuroiwa H."/>
            <person name="Tanaka K."/>
            <person name="Sato N."/>
            <person name="Kuroiwa T."/>
        </authorList>
    </citation>
    <scope>NUCLEOTIDE SEQUENCE [LARGE SCALE GENOMIC DNA]</scope>
    <source>
        <strain evidence="8 9">10D</strain>
    </source>
</reference>
<dbReference type="OMA" id="WQQTNEN"/>
<evidence type="ECO:0000256" key="6">
    <source>
        <dbReference type="RuleBase" id="RU368039"/>
    </source>
</evidence>
<dbReference type="OrthoDB" id="278329at2759"/>
<organism evidence="8 9">
    <name type="scientific">Cyanidioschyzon merolae (strain NIES-3377 / 10D)</name>
    <name type="common">Unicellular red alga</name>
    <dbReference type="NCBI Taxonomy" id="280699"/>
    <lineage>
        <taxon>Eukaryota</taxon>
        <taxon>Rhodophyta</taxon>
        <taxon>Bangiophyceae</taxon>
        <taxon>Cyanidiales</taxon>
        <taxon>Cyanidiaceae</taxon>
        <taxon>Cyanidioschyzon</taxon>
    </lineage>
</organism>
<gene>
    <name evidence="8" type="ORF">CYME_CMM041C</name>
</gene>
<dbReference type="GO" id="GO:0006105">
    <property type="term" value="P:succinate metabolic process"/>
    <property type="evidence" value="ECO:0007669"/>
    <property type="project" value="TreeGrafter"/>
</dbReference>
<evidence type="ECO:0000256" key="7">
    <source>
        <dbReference type="SAM" id="MobiDB-lite"/>
    </source>
</evidence>
<dbReference type="GO" id="GO:0005759">
    <property type="term" value="C:mitochondrial matrix"/>
    <property type="evidence" value="ECO:0007669"/>
    <property type="project" value="UniProtKB-SubCell"/>
</dbReference>
<evidence type="ECO:0000256" key="2">
    <source>
        <dbReference type="ARBA" id="ARBA00006020"/>
    </source>
</evidence>
<comment type="function">
    <text evidence="6">Plays an essential role in the assembly of succinate dehydrogenase (SDH), an enzyme complex (also referred to as respiratory complex II) that is a component of both the tricarboxylic acid (TCA) cycle and the mitochondrial electron transport chain, and which couples the oxidation of succinate to fumarate with the reduction of ubiquinone (coenzyme Q) to ubiquinol. Promotes maturation of the iron-sulfur protein subunit of the SDH catalytic dimer, protecting it from the deleterious effects of oxidants. May act together with SDHAF1.</text>
</comment>
<proteinExistence type="inferred from homology"/>
<dbReference type="HOGENOM" id="CLU_102310_2_0_1"/>
<dbReference type="AlphaFoldDB" id="M1VIJ1"/>
<dbReference type="GO" id="GO:0005758">
    <property type="term" value="C:mitochondrial intermembrane space"/>
    <property type="evidence" value="ECO:0007669"/>
    <property type="project" value="TreeGrafter"/>
</dbReference>
<keyword evidence="4 6" id="KW-0496">Mitochondrion</keyword>
<feature type="region of interest" description="Disordered" evidence="7">
    <location>
        <begin position="103"/>
        <end position="131"/>
    </location>
</feature>
<name>M1VIJ1_CYAM1</name>
<dbReference type="GO" id="GO:0034553">
    <property type="term" value="P:mitochondrial respiratory chain complex II assembly"/>
    <property type="evidence" value="ECO:0007669"/>
    <property type="project" value="UniProtKB-UniRule"/>
</dbReference>
<dbReference type="PANTHER" id="PTHR13137:SF6">
    <property type="entry name" value="SUCCINATE DEHYDROGENASE ASSEMBLY FACTOR 3, MITOCHONDRIAL"/>
    <property type="match status" value="1"/>
</dbReference>
<dbReference type="RefSeq" id="XP_005536969.1">
    <property type="nucleotide sequence ID" value="XM_005536912.1"/>
</dbReference>
<dbReference type="Proteomes" id="UP000007014">
    <property type="component" value="Chromosome 13"/>
</dbReference>
<comment type="subcellular location">
    <subcellularLocation>
        <location evidence="1 6">Mitochondrion matrix</location>
    </subcellularLocation>
</comment>
<dbReference type="PANTHER" id="PTHR13137">
    <property type="entry name" value="DC11 ACN9 HOMOLOG"/>
    <property type="match status" value="1"/>
</dbReference>
<comment type="similarity">
    <text evidence="2 6">Belongs to the complex I LYR family. SDHAF3 subfamily.</text>
</comment>
<dbReference type="Gramene" id="CMM041CT">
    <property type="protein sequence ID" value="CMM041CT"/>
    <property type="gene ID" value="CMM041C"/>
</dbReference>
<dbReference type="KEGG" id="cme:CYME_CMM041C"/>
<evidence type="ECO:0000313" key="9">
    <source>
        <dbReference type="Proteomes" id="UP000007014"/>
    </source>
</evidence>
<dbReference type="GeneID" id="16995056"/>
<dbReference type="InterPro" id="IPR008381">
    <property type="entry name" value="SDHAF3/Sdh7"/>
</dbReference>
<sequence>MSEIAWYRLRNLYRSILRKHQQCLPLELRVLGDQYVAEEFRRMREFLLRSQSQTASRQLSEFLEQWQMYLESVGPEGLTTVDVEPALWQQLSPEQRLQLERLRATATTRGEGKAPASVFGRAGPPTRSSSE</sequence>
<evidence type="ECO:0000256" key="4">
    <source>
        <dbReference type="ARBA" id="ARBA00023128"/>
    </source>
</evidence>
<evidence type="ECO:0000313" key="8">
    <source>
        <dbReference type="EMBL" id="BAM80933.1"/>
    </source>
</evidence>
<keyword evidence="9" id="KW-1185">Reference proteome</keyword>
<protein>
    <recommendedName>
        <fullName evidence="6">Succinate dehydrogenase assembly factor 3</fullName>
        <shortName evidence="6">SDH assembly factor 3</shortName>
        <shortName evidence="6">SDHAF3</shortName>
    </recommendedName>
</protein>
<dbReference type="Pfam" id="PF13233">
    <property type="entry name" value="Complex1_LYR_2"/>
    <property type="match status" value="1"/>
</dbReference>
<evidence type="ECO:0000256" key="5">
    <source>
        <dbReference type="ARBA" id="ARBA00023186"/>
    </source>
</evidence>